<protein>
    <submittedName>
        <fullName evidence="1">Uncharacterized protein</fullName>
    </submittedName>
</protein>
<dbReference type="EMBL" id="JAHRIP010056493">
    <property type="protein sequence ID" value="MEQ2301998.1"/>
    <property type="molecule type" value="Genomic_DNA"/>
</dbReference>
<organism evidence="1 2">
    <name type="scientific">Ameca splendens</name>
    <dbReference type="NCBI Taxonomy" id="208324"/>
    <lineage>
        <taxon>Eukaryota</taxon>
        <taxon>Metazoa</taxon>
        <taxon>Chordata</taxon>
        <taxon>Craniata</taxon>
        <taxon>Vertebrata</taxon>
        <taxon>Euteleostomi</taxon>
        <taxon>Actinopterygii</taxon>
        <taxon>Neopterygii</taxon>
        <taxon>Teleostei</taxon>
        <taxon>Neoteleostei</taxon>
        <taxon>Acanthomorphata</taxon>
        <taxon>Ovalentaria</taxon>
        <taxon>Atherinomorphae</taxon>
        <taxon>Cyprinodontiformes</taxon>
        <taxon>Goodeidae</taxon>
        <taxon>Ameca</taxon>
    </lineage>
</organism>
<gene>
    <name evidence="1" type="ORF">AMECASPLE_001869</name>
</gene>
<dbReference type="Proteomes" id="UP001469553">
    <property type="component" value="Unassembled WGS sequence"/>
</dbReference>
<accession>A0ABV0Z985</accession>
<evidence type="ECO:0000313" key="2">
    <source>
        <dbReference type="Proteomes" id="UP001469553"/>
    </source>
</evidence>
<sequence>MEEAHFSHLYPGSRSSGYDPKFMAIGECWNVDRPFTFRLSSLFTSMDRHSVLITAAAALIRLSLSRSILPSLVNKTPKYLRQELPSNLKRTSHTFPVENHGLGLGGADLHRSHTCLLTAPSHASRT</sequence>
<name>A0ABV0Z985_9TELE</name>
<keyword evidence="2" id="KW-1185">Reference proteome</keyword>
<reference evidence="1 2" key="1">
    <citation type="submission" date="2021-06" db="EMBL/GenBank/DDBJ databases">
        <authorList>
            <person name="Palmer J.M."/>
        </authorList>
    </citation>
    <scope>NUCLEOTIDE SEQUENCE [LARGE SCALE GENOMIC DNA]</scope>
    <source>
        <strain evidence="1 2">AS_MEX2019</strain>
        <tissue evidence="1">Muscle</tissue>
    </source>
</reference>
<comment type="caution">
    <text evidence="1">The sequence shown here is derived from an EMBL/GenBank/DDBJ whole genome shotgun (WGS) entry which is preliminary data.</text>
</comment>
<proteinExistence type="predicted"/>
<evidence type="ECO:0000313" key="1">
    <source>
        <dbReference type="EMBL" id="MEQ2301998.1"/>
    </source>
</evidence>